<comment type="similarity">
    <text evidence="1">Belongs to the acetyltransferase family. RimI subfamily.</text>
</comment>
<dbReference type="PANTHER" id="PTHR43617:SF35">
    <property type="entry name" value="[RIBOSOMAL PROTEIN BS18]-ALANINE N-ACETYLTRANSFERASE"/>
    <property type="match status" value="1"/>
</dbReference>
<accession>A0A148KMX9</accession>
<evidence type="ECO:0000313" key="3">
    <source>
        <dbReference type="EMBL" id="KXI27609.1"/>
    </source>
</evidence>
<comment type="caution">
    <text evidence="3">The sequence shown here is derived from an EMBL/GenBank/DDBJ whole genome shotgun (WGS) entry which is preliminary data.</text>
</comment>
<dbReference type="STRING" id="1799789.AX660_18785"/>
<dbReference type="AlphaFoldDB" id="A0A148KMX9"/>
<dbReference type="EC" id="2.3.1.266" evidence="1"/>
<dbReference type="Gene3D" id="3.40.630.30">
    <property type="match status" value="1"/>
</dbReference>
<dbReference type="InterPro" id="IPR000182">
    <property type="entry name" value="GNAT_dom"/>
</dbReference>
<keyword evidence="4" id="KW-1185">Reference proteome</keyword>
<feature type="domain" description="N-acetyltransferase" evidence="2">
    <location>
        <begin position="1"/>
        <end position="130"/>
    </location>
</feature>
<dbReference type="GO" id="GO:0005737">
    <property type="term" value="C:cytoplasm"/>
    <property type="evidence" value="ECO:0007669"/>
    <property type="project" value="UniProtKB-SubCell"/>
</dbReference>
<keyword evidence="1" id="KW-0963">Cytoplasm</keyword>
<organism evidence="3 4">
    <name type="scientific">Paraglaciecola hydrolytica</name>
    <dbReference type="NCBI Taxonomy" id="1799789"/>
    <lineage>
        <taxon>Bacteria</taxon>
        <taxon>Pseudomonadati</taxon>
        <taxon>Pseudomonadota</taxon>
        <taxon>Gammaproteobacteria</taxon>
        <taxon>Alteromonadales</taxon>
        <taxon>Alteromonadaceae</taxon>
        <taxon>Paraglaciecola</taxon>
    </lineage>
</organism>
<sequence length="135" mass="15442">MHSTEQPGAWSQAVFSDCLIEPYFAYQLVLDGELQGYYIGLQVLDEITLMDIAICSHYQGQGWGKFLLDDFIEQCRGRNGHEVWLEVRESNIPAINLYSSIGFELIEKRKAYYETNVGSEAALVMRLALRGRRSK</sequence>
<dbReference type="InterPro" id="IPR016181">
    <property type="entry name" value="Acyl_CoA_acyltransferase"/>
</dbReference>
<name>A0A148KMX9_9ALTE</name>
<evidence type="ECO:0000256" key="1">
    <source>
        <dbReference type="RuleBase" id="RU363094"/>
    </source>
</evidence>
<dbReference type="Pfam" id="PF00583">
    <property type="entry name" value="Acetyltransf_1"/>
    <property type="match status" value="1"/>
</dbReference>
<evidence type="ECO:0000259" key="2">
    <source>
        <dbReference type="PROSITE" id="PS51186"/>
    </source>
</evidence>
<dbReference type="NCBIfam" id="TIGR01575">
    <property type="entry name" value="rimI"/>
    <property type="match status" value="1"/>
</dbReference>
<protein>
    <recommendedName>
        <fullName evidence="1">[Ribosomal protein bS18]-alanine N-acetyltransferase</fullName>
        <ecNumber evidence="1">2.3.1.266</ecNumber>
    </recommendedName>
</protein>
<dbReference type="CDD" id="cd04301">
    <property type="entry name" value="NAT_SF"/>
    <property type="match status" value="1"/>
</dbReference>
<dbReference type="PANTHER" id="PTHR43617">
    <property type="entry name" value="L-AMINO ACID N-ACETYLTRANSFERASE"/>
    <property type="match status" value="1"/>
</dbReference>
<comment type="function">
    <text evidence="1">Acetylates the N-terminal alanine of ribosomal protein bS18.</text>
</comment>
<dbReference type="Proteomes" id="UP000070299">
    <property type="component" value="Unassembled WGS sequence"/>
</dbReference>
<comment type="catalytic activity">
    <reaction evidence="1">
        <text>N-terminal L-alanyl-[ribosomal protein bS18] + acetyl-CoA = N-terminal N(alpha)-acetyl-L-alanyl-[ribosomal protein bS18] + CoA + H(+)</text>
        <dbReference type="Rhea" id="RHEA:43756"/>
        <dbReference type="Rhea" id="RHEA-COMP:10676"/>
        <dbReference type="Rhea" id="RHEA-COMP:10677"/>
        <dbReference type="ChEBI" id="CHEBI:15378"/>
        <dbReference type="ChEBI" id="CHEBI:57287"/>
        <dbReference type="ChEBI" id="CHEBI:57288"/>
        <dbReference type="ChEBI" id="CHEBI:64718"/>
        <dbReference type="ChEBI" id="CHEBI:83683"/>
        <dbReference type="EC" id="2.3.1.266"/>
    </reaction>
</comment>
<gene>
    <name evidence="3" type="ORF">AX660_18785</name>
</gene>
<dbReference type="PROSITE" id="PS51186">
    <property type="entry name" value="GNAT"/>
    <property type="match status" value="1"/>
</dbReference>
<dbReference type="SUPFAM" id="SSF55729">
    <property type="entry name" value="Acyl-CoA N-acyltransferases (Nat)"/>
    <property type="match status" value="1"/>
</dbReference>
<dbReference type="InterPro" id="IPR050276">
    <property type="entry name" value="MshD_Acetyltransferase"/>
</dbReference>
<reference evidence="4" key="1">
    <citation type="submission" date="2016-02" db="EMBL/GenBank/DDBJ databases">
        <authorList>
            <person name="Schultz-Johansen M."/>
            <person name="Glaring M.A."/>
            <person name="Bech P.K."/>
            <person name="Stougaard P."/>
        </authorList>
    </citation>
    <scope>NUCLEOTIDE SEQUENCE [LARGE SCALE GENOMIC DNA]</scope>
    <source>
        <strain evidence="4">S66</strain>
    </source>
</reference>
<dbReference type="GO" id="GO:0008999">
    <property type="term" value="F:protein-N-terminal-alanine acetyltransferase activity"/>
    <property type="evidence" value="ECO:0007669"/>
    <property type="project" value="UniProtKB-EC"/>
</dbReference>
<comment type="subcellular location">
    <subcellularLocation>
        <location evidence="1">Cytoplasm</location>
    </subcellularLocation>
</comment>
<dbReference type="InterPro" id="IPR006464">
    <property type="entry name" value="AcTrfase_RimI/Ard1"/>
</dbReference>
<evidence type="ECO:0000313" key="4">
    <source>
        <dbReference type="Proteomes" id="UP000070299"/>
    </source>
</evidence>
<dbReference type="EMBL" id="LSNE01000009">
    <property type="protein sequence ID" value="KXI27609.1"/>
    <property type="molecule type" value="Genomic_DNA"/>
</dbReference>
<proteinExistence type="inferred from homology"/>